<dbReference type="Pfam" id="PF10374">
    <property type="entry name" value="EST1"/>
    <property type="match status" value="1"/>
</dbReference>
<dbReference type="GO" id="GO:0070034">
    <property type="term" value="F:telomerase RNA binding"/>
    <property type="evidence" value="ECO:0007669"/>
    <property type="project" value="TreeGrafter"/>
</dbReference>
<evidence type="ECO:0000259" key="3">
    <source>
        <dbReference type="Pfam" id="PF10373"/>
    </source>
</evidence>
<dbReference type="Gene3D" id="1.25.40.10">
    <property type="entry name" value="Tetratricopeptide repeat domain"/>
    <property type="match status" value="1"/>
</dbReference>
<comment type="caution">
    <text evidence="5">The sequence shown here is derived from an EMBL/GenBank/DDBJ whole genome shotgun (WGS) entry which is preliminary data.</text>
</comment>
<feature type="region of interest" description="Disordered" evidence="2">
    <location>
        <begin position="663"/>
        <end position="758"/>
    </location>
</feature>
<evidence type="ECO:0000313" key="6">
    <source>
        <dbReference type="Proteomes" id="UP001292094"/>
    </source>
</evidence>
<evidence type="ECO:0000259" key="4">
    <source>
        <dbReference type="Pfam" id="PF10374"/>
    </source>
</evidence>
<reference evidence="5" key="1">
    <citation type="submission" date="2023-11" db="EMBL/GenBank/DDBJ databases">
        <title>Genome assemblies of two species of porcelain crab, Petrolisthes cinctipes and Petrolisthes manimaculis (Anomura: Porcellanidae).</title>
        <authorList>
            <person name="Angst P."/>
        </authorList>
    </citation>
    <scope>NUCLEOTIDE SEQUENCE</scope>
    <source>
        <strain evidence="5">PB745_02</strain>
        <tissue evidence="5">Gill</tissue>
    </source>
</reference>
<feature type="compositionally biased region" description="Polar residues" evidence="2">
    <location>
        <begin position="663"/>
        <end position="706"/>
    </location>
</feature>
<sequence>MKTASQLLREAEGLKSRLSNCNPLVGNNEAWAVQHQLQVVCGQLLVHWIEAALDRGVERDLWNLGFRNTITQLQAQAKDKQQVWCLFENELKGGSSEARDLLGWFLNSASGFYLQLFNQICSEYGLDLPFRRKDSIYGAVDLNGSSQTSSKTSSQKNALYLCQYCLVHLGDLARYRHQAKQAETYYRHAVLVAPTSGHPYNQLALLEAGRGNRLAAVALYVRAMCVPCPFPGAPANLTQTLSKLLASSGREDGGSTRVTGEEYTSLFLQCHARLYLHADVHTARHALPTLASALSTLVATNAFTRTNLIQMVVVNLFALSYFSGVVKIKTGEEIGGKKDEEKLEKPKDPKECEGCLQVVEEVTVGMLAALLLPVHTIRDSDQLMTYPGLPAIRLLFEWVRCENSMLMSEAMKKKQQIWPGLCTLVNNLQQHLGSFNADKYSEVPLAEDWDLQGFEPLQKVLNKFKYREGLCKPSPEEYNCIRASRLTDVAKWFTEQVIDGNFVIKIREGTSNVSGGLTFEPMHHSSPPVDEVRALEQLSLHPSVEEKSSSRRGKVGILKPQGSLERARETREQLDPTEHTDMPPKAAEDDVNKEQGGQIIRAVSSQSQGLPSSQTASHQQQTSPGVNQGQGESKSRPPRTRTNVALQAIMKRNSAIQEAKQVTFKTPSPAISPNPSEASSDSHRSQLSTPPLLSGTSQRDPMSSSPMPFHQAYQMAPPQGQGTSFTRQNQGNEANFPNQHFGGQAAWGRVSGNSSAQHNLNMPLQQQNQQPLNTGLTYNAQKINNVGSTQNILEQLQSPASNQADLLTAGMFNRPPPEGFHQMGSGHLPPPRPGLDISTRMREPAPRMREMMGLTRAPPSFGPVEGLANPIRVRPPGNEVPGLENPRMTQVPYRPPQQTQDINSTPSQTKMNPMFPPGAMSPHHFGLDGRQTIGGSSVPGVPGGLRSMFGDSAVGEPRSPGFTTPMSISWGTGQNEAKTFPVSHPPTLASLLQQHAPVDMRINLSMDNGSEQHTSGIPRLPGGTQAHNPTISPRSPPGVGQLGVHLGMLPRPSTQPSGPRHHAHPATQHTSFMPEGGENDGPSGNTYSLFSPVSGNTLGMGAGPSRTVPHPLYPATSQPMGQQSLWSGPGPSPLERLLEQKKYSSVPK</sequence>
<feature type="compositionally biased region" description="Low complexity" evidence="2">
    <location>
        <begin position="612"/>
        <end position="623"/>
    </location>
</feature>
<dbReference type="SUPFAM" id="SSF48452">
    <property type="entry name" value="TPR-like"/>
    <property type="match status" value="1"/>
</dbReference>
<accession>A0AAE1TJN3</accession>
<dbReference type="GO" id="GO:0042162">
    <property type="term" value="F:telomeric DNA binding"/>
    <property type="evidence" value="ECO:0007669"/>
    <property type="project" value="TreeGrafter"/>
</dbReference>
<feature type="domain" description="DNA/RNA-binding" evidence="3">
    <location>
        <begin position="182"/>
        <end position="459"/>
    </location>
</feature>
<dbReference type="GO" id="GO:0005697">
    <property type="term" value="C:telomerase holoenzyme complex"/>
    <property type="evidence" value="ECO:0007669"/>
    <property type="project" value="TreeGrafter"/>
</dbReference>
<dbReference type="PANTHER" id="PTHR15696">
    <property type="entry name" value="SMG-7 SUPPRESSOR WITH MORPHOLOGICAL EFFECT ON GENITALIA PROTEIN 7"/>
    <property type="match status" value="1"/>
</dbReference>
<gene>
    <name evidence="5" type="ORF">Pmani_039244</name>
</gene>
<feature type="region of interest" description="Disordered" evidence="2">
    <location>
        <begin position="542"/>
        <end position="640"/>
    </location>
</feature>
<feature type="region of interest" description="Disordered" evidence="2">
    <location>
        <begin position="1006"/>
        <end position="1148"/>
    </location>
</feature>
<organism evidence="5 6">
    <name type="scientific">Petrolisthes manimaculis</name>
    <dbReference type="NCBI Taxonomy" id="1843537"/>
    <lineage>
        <taxon>Eukaryota</taxon>
        <taxon>Metazoa</taxon>
        <taxon>Ecdysozoa</taxon>
        <taxon>Arthropoda</taxon>
        <taxon>Crustacea</taxon>
        <taxon>Multicrustacea</taxon>
        <taxon>Malacostraca</taxon>
        <taxon>Eumalacostraca</taxon>
        <taxon>Eucarida</taxon>
        <taxon>Decapoda</taxon>
        <taxon>Pleocyemata</taxon>
        <taxon>Anomura</taxon>
        <taxon>Galatheoidea</taxon>
        <taxon>Porcellanidae</taxon>
        <taxon>Petrolisthes</taxon>
    </lineage>
</organism>
<feature type="compositionally biased region" description="Polar residues" evidence="2">
    <location>
        <begin position="1082"/>
        <end position="1097"/>
    </location>
</feature>
<dbReference type="Proteomes" id="UP001292094">
    <property type="component" value="Unassembled WGS sequence"/>
</dbReference>
<dbReference type="GO" id="GO:0000184">
    <property type="term" value="P:nuclear-transcribed mRNA catabolic process, nonsense-mediated decay"/>
    <property type="evidence" value="ECO:0007669"/>
    <property type="project" value="UniProtKB-KW"/>
</dbReference>
<dbReference type="AlphaFoldDB" id="A0AAE1TJN3"/>
<name>A0AAE1TJN3_9EUCA</name>
<dbReference type="InterPro" id="IPR019458">
    <property type="entry name" value="Est1-like_N"/>
</dbReference>
<dbReference type="InterPro" id="IPR011990">
    <property type="entry name" value="TPR-like_helical_dom_sf"/>
</dbReference>
<evidence type="ECO:0000313" key="5">
    <source>
        <dbReference type="EMBL" id="KAK4287687.1"/>
    </source>
</evidence>
<dbReference type="InterPro" id="IPR045153">
    <property type="entry name" value="Est1/Ebs1-like"/>
</dbReference>
<feature type="compositionally biased region" description="Basic and acidic residues" evidence="2">
    <location>
        <begin position="565"/>
        <end position="593"/>
    </location>
</feature>
<dbReference type="Pfam" id="PF10373">
    <property type="entry name" value="EST1_DNA_bind"/>
    <property type="match status" value="1"/>
</dbReference>
<dbReference type="PANTHER" id="PTHR15696:SF5">
    <property type="entry name" value="NONSENSE-MEDIATED MRNA DECAY FACTOR SMG7"/>
    <property type="match status" value="1"/>
</dbReference>
<keyword evidence="1" id="KW-0866">Nonsense-mediated mRNA decay</keyword>
<evidence type="ECO:0000256" key="2">
    <source>
        <dbReference type="SAM" id="MobiDB-lite"/>
    </source>
</evidence>
<protein>
    <recommendedName>
        <fullName evidence="7">Protein SMG7</fullName>
    </recommendedName>
</protein>
<feature type="domain" description="Telomerase activating protein Est1-like N-terminal" evidence="4">
    <location>
        <begin position="57"/>
        <end position="179"/>
    </location>
</feature>
<proteinExistence type="predicted"/>
<feature type="compositionally biased region" description="Polar residues" evidence="2">
    <location>
        <begin position="720"/>
        <end position="738"/>
    </location>
</feature>
<evidence type="ECO:0008006" key="7">
    <source>
        <dbReference type="Google" id="ProtNLM"/>
    </source>
</evidence>
<feature type="compositionally biased region" description="Polar residues" evidence="2">
    <location>
        <begin position="1115"/>
        <end position="1126"/>
    </location>
</feature>
<feature type="compositionally biased region" description="Polar residues" evidence="2">
    <location>
        <begin position="1006"/>
        <end position="1015"/>
    </location>
</feature>
<keyword evidence="6" id="KW-1185">Reference proteome</keyword>
<dbReference type="InterPro" id="IPR018834">
    <property type="entry name" value="DNA/RNA-bd_Est1-type"/>
</dbReference>
<dbReference type="EMBL" id="JAWZYT010006702">
    <property type="protein sequence ID" value="KAK4287687.1"/>
    <property type="molecule type" value="Genomic_DNA"/>
</dbReference>
<evidence type="ECO:0000256" key="1">
    <source>
        <dbReference type="ARBA" id="ARBA00023161"/>
    </source>
</evidence>